<evidence type="ECO:0000313" key="4">
    <source>
        <dbReference type="Proteomes" id="UP001632037"/>
    </source>
</evidence>
<sequence length="277" mass="29639">MASKGDEVPPQLTSVSSVADARAVELALYQSDGLSESDGVMKAEKLPPVRKEGLKAPRTSSAMPRSSGGTCPESSQEPRPSVVNLVATEVATFFDVFGWLGVPMIIVFLLSAAWTFMRAAIQVHTNEVANSLMNTTEFDNGNFWLLPHPDAAIVYSSVVLLSLFGAGYTGLAVVMLFFYRGGTNYGSETISTPVLNRIETEPGKVRVRTAVPDSSGLRPFPADFAFQRILPSSGSTDPLARTACNSSGNKAIFQRISSARIRAGSGLIQWIEDGMPS</sequence>
<keyword evidence="2" id="KW-0812">Transmembrane</keyword>
<proteinExistence type="predicted"/>
<evidence type="ECO:0000256" key="2">
    <source>
        <dbReference type="SAM" id="Phobius"/>
    </source>
</evidence>
<comment type="caution">
    <text evidence="3">The sequence shown here is derived from an EMBL/GenBank/DDBJ whole genome shotgun (WGS) entry which is preliminary data.</text>
</comment>
<dbReference type="Proteomes" id="UP001632037">
    <property type="component" value="Unassembled WGS sequence"/>
</dbReference>
<name>A0ABD3FRP0_9STRA</name>
<feature type="region of interest" description="Disordered" evidence="1">
    <location>
        <begin position="39"/>
        <end position="78"/>
    </location>
</feature>
<dbReference type="EMBL" id="JBIMZQ010000013">
    <property type="protein sequence ID" value="KAL3667669.1"/>
    <property type="molecule type" value="Genomic_DNA"/>
</dbReference>
<evidence type="ECO:0000313" key="3">
    <source>
        <dbReference type="EMBL" id="KAL3667669.1"/>
    </source>
</evidence>
<feature type="compositionally biased region" description="Basic and acidic residues" evidence="1">
    <location>
        <begin position="39"/>
        <end position="55"/>
    </location>
</feature>
<dbReference type="AlphaFoldDB" id="A0ABD3FRP0"/>
<evidence type="ECO:0000256" key="1">
    <source>
        <dbReference type="SAM" id="MobiDB-lite"/>
    </source>
</evidence>
<feature type="transmembrane region" description="Helical" evidence="2">
    <location>
        <begin position="152"/>
        <end position="179"/>
    </location>
</feature>
<reference evidence="3 4" key="1">
    <citation type="submission" date="2024-09" db="EMBL/GenBank/DDBJ databases">
        <title>Genome sequencing and assembly of Phytophthora oleae, isolate VK10A, causative agent of rot of olive drupes.</title>
        <authorList>
            <person name="Conti Taguali S."/>
            <person name="Riolo M."/>
            <person name="La Spada F."/>
            <person name="Cacciola S.O."/>
            <person name="Dionisio G."/>
        </authorList>
    </citation>
    <scope>NUCLEOTIDE SEQUENCE [LARGE SCALE GENOMIC DNA]</scope>
    <source>
        <strain evidence="3 4">VK10A</strain>
    </source>
</reference>
<keyword evidence="2" id="KW-1133">Transmembrane helix</keyword>
<keyword evidence="2" id="KW-0472">Membrane</keyword>
<gene>
    <name evidence="3" type="ORF">V7S43_007222</name>
</gene>
<organism evidence="3 4">
    <name type="scientific">Phytophthora oleae</name>
    <dbReference type="NCBI Taxonomy" id="2107226"/>
    <lineage>
        <taxon>Eukaryota</taxon>
        <taxon>Sar</taxon>
        <taxon>Stramenopiles</taxon>
        <taxon>Oomycota</taxon>
        <taxon>Peronosporomycetes</taxon>
        <taxon>Peronosporales</taxon>
        <taxon>Peronosporaceae</taxon>
        <taxon>Phytophthora</taxon>
    </lineage>
</organism>
<accession>A0ABD3FRP0</accession>
<protein>
    <submittedName>
        <fullName evidence="3">Uncharacterized protein</fullName>
    </submittedName>
</protein>
<keyword evidence="4" id="KW-1185">Reference proteome</keyword>
<feature type="transmembrane region" description="Helical" evidence="2">
    <location>
        <begin position="96"/>
        <end position="117"/>
    </location>
</feature>
<feature type="compositionally biased region" description="Polar residues" evidence="1">
    <location>
        <begin position="58"/>
        <end position="78"/>
    </location>
</feature>